<protein>
    <submittedName>
        <fullName evidence="2">Transcriptional regulator with XRE-family HTH domain</fullName>
    </submittedName>
</protein>
<name>A0ABS5A3N3_9PSEU</name>
<dbReference type="InterPro" id="IPR001387">
    <property type="entry name" value="Cro/C1-type_HTH"/>
</dbReference>
<dbReference type="InterPro" id="IPR010982">
    <property type="entry name" value="Lambda_DNA-bd_dom_sf"/>
</dbReference>
<evidence type="ECO:0000313" key="3">
    <source>
        <dbReference type="Proteomes" id="UP001519363"/>
    </source>
</evidence>
<keyword evidence="3" id="KW-1185">Reference proteome</keyword>
<dbReference type="PROSITE" id="PS50943">
    <property type="entry name" value="HTH_CROC1"/>
    <property type="match status" value="1"/>
</dbReference>
<dbReference type="SUPFAM" id="SSF48452">
    <property type="entry name" value="TPR-like"/>
    <property type="match status" value="1"/>
</dbReference>
<evidence type="ECO:0000313" key="2">
    <source>
        <dbReference type="EMBL" id="MBP2471180.1"/>
    </source>
</evidence>
<reference evidence="2 3" key="1">
    <citation type="submission" date="2021-03" db="EMBL/GenBank/DDBJ databases">
        <title>Sequencing the genomes of 1000 actinobacteria strains.</title>
        <authorList>
            <person name="Klenk H.-P."/>
        </authorList>
    </citation>
    <scope>NUCLEOTIDE SEQUENCE [LARGE SCALE GENOMIC DNA]</scope>
    <source>
        <strain evidence="2 3">DSM 44580</strain>
    </source>
</reference>
<dbReference type="EMBL" id="JAGIOO010000001">
    <property type="protein sequence ID" value="MBP2471180.1"/>
    <property type="molecule type" value="Genomic_DNA"/>
</dbReference>
<dbReference type="Gene3D" id="1.10.260.40">
    <property type="entry name" value="lambda repressor-like DNA-binding domains"/>
    <property type="match status" value="1"/>
</dbReference>
<gene>
    <name evidence="2" type="ORF">JOF53_000052</name>
</gene>
<feature type="domain" description="HTH cro/C1-type" evidence="1">
    <location>
        <begin position="1"/>
        <end position="41"/>
    </location>
</feature>
<proteinExistence type="predicted"/>
<dbReference type="Proteomes" id="UP001519363">
    <property type="component" value="Unassembled WGS sequence"/>
</dbReference>
<comment type="caution">
    <text evidence="2">The sequence shown here is derived from an EMBL/GenBank/DDBJ whole genome shotgun (WGS) entry which is preliminary data.</text>
</comment>
<dbReference type="InterPro" id="IPR011990">
    <property type="entry name" value="TPR-like_helical_dom_sf"/>
</dbReference>
<dbReference type="SUPFAM" id="SSF47413">
    <property type="entry name" value="lambda repressor-like DNA-binding domains"/>
    <property type="match status" value="1"/>
</dbReference>
<dbReference type="CDD" id="cd00093">
    <property type="entry name" value="HTH_XRE"/>
    <property type="match status" value="1"/>
</dbReference>
<evidence type="ECO:0000259" key="1">
    <source>
        <dbReference type="PROSITE" id="PS50943"/>
    </source>
</evidence>
<accession>A0ABS5A3N3</accession>
<organism evidence="2 3">
    <name type="scientific">Crossiella equi</name>
    <dbReference type="NCBI Taxonomy" id="130796"/>
    <lineage>
        <taxon>Bacteria</taxon>
        <taxon>Bacillati</taxon>
        <taxon>Actinomycetota</taxon>
        <taxon>Actinomycetes</taxon>
        <taxon>Pseudonocardiales</taxon>
        <taxon>Pseudonocardiaceae</taxon>
        <taxon>Crossiella</taxon>
    </lineage>
</organism>
<sequence>MAEALRVDRTTVARWEAGTCTPQPLYRLRLAQLLNLTPVELELLLQHSDVGSRAVRLYDDHATASIHPGPPDASERDDVNRRDLLRLFSTLSATLAIPATLDTERIAAAATNPSSLDAGVLAEYAKLNGHLWQTFMLTPAKARLLPVVQAQIATLTTSLRAEQAGPVRTQLQALTGDLLQLAGELCFDADRYTDAAHCYTVAAKAAEEAGQFDLWACALTRHAFLAVYERQHGSAVPLLETAAVLARRGDSGLATRHWVAAVQAETFAGLGDAERCDRALDIAARVGGVANNGGWLRFDGSRIPEQRGTCYAALGRTERAEAVLTEALSEPLSVRRRASVLTDLACLGARARDTGRVSTYAGAAVATARRTGSGVIVKRLEGLRPHLKPLLDNAEVRQLDAEIQALAGRHTTN</sequence>